<comment type="caution">
    <text evidence="12">The sequence shown here is derived from an EMBL/GenBank/DDBJ whole genome shotgun (WGS) entry which is preliminary data.</text>
</comment>
<dbReference type="InterPro" id="IPR004358">
    <property type="entry name" value="Sig_transdc_His_kin-like_C"/>
</dbReference>
<dbReference type="SUPFAM" id="SSF47384">
    <property type="entry name" value="Homodimeric domain of signal transducing histidine kinase"/>
    <property type="match status" value="1"/>
</dbReference>
<keyword evidence="6" id="KW-0418">Kinase</keyword>
<name>A0A7X7R9Q2_9RHOO</name>
<evidence type="ECO:0000256" key="6">
    <source>
        <dbReference type="ARBA" id="ARBA00022777"/>
    </source>
</evidence>
<dbReference type="InterPro" id="IPR003594">
    <property type="entry name" value="HATPase_dom"/>
</dbReference>
<sequence>MTAQCLRAGGRILRALAVSVALCGAGTHAAASEAPRGEVRVGVLAFLGAEAAITEWTPVVARLQVVLPHLRFRLVELDHEGMRAAARGGELDFVITNPGHYVELEAELGASRVLTLDAGGGLSPDRAVGSAVVTRADDGRLGALEDLRGKRLAVVGREGFGGYQLVWRELAARGIDFPGGVAELKVVGLPMDKVLEAVARGEADAGIVRACLIESRPEWAAGFRVVGSRQETGFPCATSTRLYPDWAMATLRHTPRPLAKAVAIALLGMPAGSGMAWSVPADYQAVHELFRELHIGPYVELAPPTLMALAERYWPWVAALASLLALWILYTVRVEYLVHARTAELNASLAAREALEDRMRASQEQADHLARLSVLGELSGTLAHELNQPLAAIGNYAQSLVRRVDNRRLTDEAVREAAVEMAGQAERAAGILSRIRGFARKRPAQRERVAIEPLVREAVTLFRGMLASAPAVEVIDALPPGKSVEVDSLQIQQVLLNLLKNGYDAARALPAERRRLELRLLPAKGAIRVAVRDFGPGMVPGASDQLFQPFFTTKPDGLGLGLSICRSIAEAHGGRLDAELPDHGPGMVFILSLPDHD</sequence>
<dbReference type="SUPFAM" id="SSF53850">
    <property type="entry name" value="Periplasmic binding protein-like II"/>
    <property type="match status" value="1"/>
</dbReference>
<keyword evidence="3" id="KW-0597">Phosphoprotein</keyword>
<dbReference type="Gene3D" id="3.30.565.10">
    <property type="entry name" value="Histidine kinase-like ATPase, C-terminal domain"/>
    <property type="match status" value="1"/>
</dbReference>
<dbReference type="PRINTS" id="PR00344">
    <property type="entry name" value="BCTRLSENSOR"/>
</dbReference>
<dbReference type="PANTHER" id="PTHR43065">
    <property type="entry name" value="SENSOR HISTIDINE KINASE"/>
    <property type="match status" value="1"/>
</dbReference>
<evidence type="ECO:0000256" key="2">
    <source>
        <dbReference type="ARBA" id="ARBA00012438"/>
    </source>
</evidence>
<dbReference type="AlphaFoldDB" id="A0A7X7R9Q2"/>
<evidence type="ECO:0000313" key="12">
    <source>
        <dbReference type="EMBL" id="NLF55889.1"/>
    </source>
</evidence>
<comment type="catalytic activity">
    <reaction evidence="1">
        <text>ATP + protein L-histidine = ADP + protein N-phospho-L-histidine.</text>
        <dbReference type="EC" id="2.7.13.3"/>
    </reaction>
</comment>
<dbReference type="PROSITE" id="PS50109">
    <property type="entry name" value="HIS_KIN"/>
    <property type="match status" value="1"/>
</dbReference>
<feature type="signal peptide" evidence="10">
    <location>
        <begin position="1"/>
        <end position="30"/>
    </location>
</feature>
<feature type="chain" id="PRO_5030886844" description="histidine kinase" evidence="10">
    <location>
        <begin position="31"/>
        <end position="597"/>
    </location>
</feature>
<dbReference type="EMBL" id="JAAYYV010000467">
    <property type="protein sequence ID" value="NLF55889.1"/>
    <property type="molecule type" value="Genomic_DNA"/>
</dbReference>
<dbReference type="CDD" id="cd00082">
    <property type="entry name" value="HisKA"/>
    <property type="match status" value="1"/>
</dbReference>
<keyword evidence="10" id="KW-0732">Signal</keyword>
<keyword evidence="8" id="KW-0902">Two-component regulatory system</keyword>
<keyword evidence="4" id="KW-0808">Transferase</keyword>
<dbReference type="GO" id="GO:0005524">
    <property type="term" value="F:ATP binding"/>
    <property type="evidence" value="ECO:0007669"/>
    <property type="project" value="UniProtKB-KW"/>
</dbReference>
<evidence type="ECO:0000256" key="8">
    <source>
        <dbReference type="ARBA" id="ARBA00023012"/>
    </source>
</evidence>
<accession>A0A7X7R9Q2</accession>
<dbReference type="EC" id="2.7.13.3" evidence="2"/>
<dbReference type="InterPro" id="IPR005467">
    <property type="entry name" value="His_kinase_dom"/>
</dbReference>
<dbReference type="Proteomes" id="UP000536534">
    <property type="component" value="Unassembled WGS sequence"/>
</dbReference>
<dbReference type="SMART" id="SM00387">
    <property type="entry name" value="HATPase_c"/>
    <property type="match status" value="1"/>
</dbReference>
<evidence type="ECO:0000256" key="5">
    <source>
        <dbReference type="ARBA" id="ARBA00022741"/>
    </source>
</evidence>
<evidence type="ECO:0000313" key="13">
    <source>
        <dbReference type="Proteomes" id="UP000536534"/>
    </source>
</evidence>
<dbReference type="InterPro" id="IPR003661">
    <property type="entry name" value="HisK_dim/P_dom"/>
</dbReference>
<evidence type="ECO:0000256" key="7">
    <source>
        <dbReference type="ARBA" id="ARBA00022840"/>
    </source>
</evidence>
<dbReference type="Gene3D" id="1.10.287.130">
    <property type="match status" value="1"/>
</dbReference>
<dbReference type="InterPro" id="IPR036097">
    <property type="entry name" value="HisK_dim/P_sf"/>
</dbReference>
<dbReference type="Gene3D" id="3.40.190.10">
    <property type="entry name" value="Periplasmic binding protein-like II"/>
    <property type="match status" value="2"/>
</dbReference>
<evidence type="ECO:0000256" key="3">
    <source>
        <dbReference type="ARBA" id="ARBA00022553"/>
    </source>
</evidence>
<dbReference type="InterPro" id="IPR036890">
    <property type="entry name" value="HATPase_C_sf"/>
</dbReference>
<dbReference type="SMART" id="SM00388">
    <property type="entry name" value="HisKA"/>
    <property type="match status" value="1"/>
</dbReference>
<dbReference type="Pfam" id="PF00512">
    <property type="entry name" value="HisKA"/>
    <property type="match status" value="1"/>
</dbReference>
<dbReference type="SUPFAM" id="SSF55874">
    <property type="entry name" value="ATPase domain of HSP90 chaperone/DNA topoisomerase II/histidine kinase"/>
    <property type="match status" value="1"/>
</dbReference>
<organism evidence="12 13">
    <name type="scientific">Thauera phenolivorans</name>
    <dbReference type="NCBI Taxonomy" id="1792543"/>
    <lineage>
        <taxon>Bacteria</taxon>
        <taxon>Pseudomonadati</taxon>
        <taxon>Pseudomonadota</taxon>
        <taxon>Betaproteobacteria</taxon>
        <taxon>Rhodocyclales</taxon>
        <taxon>Zoogloeaceae</taxon>
        <taxon>Thauera</taxon>
    </lineage>
</organism>
<evidence type="ECO:0000256" key="4">
    <source>
        <dbReference type="ARBA" id="ARBA00022679"/>
    </source>
</evidence>
<dbReference type="GO" id="GO:0000155">
    <property type="term" value="F:phosphorelay sensor kinase activity"/>
    <property type="evidence" value="ECO:0007669"/>
    <property type="project" value="InterPro"/>
</dbReference>
<keyword evidence="9" id="KW-0175">Coiled coil</keyword>
<reference evidence="12 13" key="1">
    <citation type="journal article" date="2020" name="Biotechnol. Biofuels">
        <title>New insights from the biogas microbiome by comprehensive genome-resolved metagenomics of nearly 1600 species originating from multiple anaerobic digesters.</title>
        <authorList>
            <person name="Campanaro S."/>
            <person name="Treu L."/>
            <person name="Rodriguez-R L.M."/>
            <person name="Kovalovszki A."/>
            <person name="Ziels R.M."/>
            <person name="Maus I."/>
            <person name="Zhu X."/>
            <person name="Kougias P.G."/>
            <person name="Basile A."/>
            <person name="Luo G."/>
            <person name="Schluter A."/>
            <person name="Konstantinidis K.T."/>
            <person name="Angelidaki I."/>
        </authorList>
    </citation>
    <scope>NUCLEOTIDE SEQUENCE [LARGE SCALE GENOMIC DNA]</scope>
    <source>
        <strain evidence="12">AS06rmzACSIP_256</strain>
    </source>
</reference>
<evidence type="ECO:0000256" key="1">
    <source>
        <dbReference type="ARBA" id="ARBA00000085"/>
    </source>
</evidence>
<keyword evidence="7" id="KW-0067">ATP-binding</keyword>
<dbReference type="PANTHER" id="PTHR43065:SF46">
    <property type="entry name" value="C4-DICARBOXYLATE TRANSPORT SENSOR PROTEIN DCTB"/>
    <property type="match status" value="1"/>
</dbReference>
<feature type="domain" description="Histidine kinase" evidence="11">
    <location>
        <begin position="381"/>
        <end position="597"/>
    </location>
</feature>
<feature type="coiled-coil region" evidence="9">
    <location>
        <begin position="345"/>
        <end position="372"/>
    </location>
</feature>
<evidence type="ECO:0000256" key="9">
    <source>
        <dbReference type="SAM" id="Coils"/>
    </source>
</evidence>
<protein>
    <recommendedName>
        <fullName evidence="2">histidine kinase</fullName>
        <ecNumber evidence="2">2.7.13.3</ecNumber>
    </recommendedName>
</protein>
<keyword evidence="5" id="KW-0547">Nucleotide-binding</keyword>
<proteinExistence type="predicted"/>
<dbReference type="Pfam" id="PF12974">
    <property type="entry name" value="Phosphonate-bd"/>
    <property type="match status" value="1"/>
</dbReference>
<evidence type="ECO:0000256" key="10">
    <source>
        <dbReference type="SAM" id="SignalP"/>
    </source>
</evidence>
<evidence type="ECO:0000259" key="11">
    <source>
        <dbReference type="PROSITE" id="PS50109"/>
    </source>
</evidence>
<gene>
    <name evidence="12" type="ORF">GX576_16100</name>
</gene>
<dbReference type="Pfam" id="PF02518">
    <property type="entry name" value="HATPase_c"/>
    <property type="match status" value="1"/>
</dbReference>